<dbReference type="GO" id="GO:0003677">
    <property type="term" value="F:DNA binding"/>
    <property type="evidence" value="ECO:0007669"/>
    <property type="project" value="UniProtKB-KW"/>
</dbReference>
<keyword evidence="2" id="KW-0371">Homeobox</keyword>
<name>A0A8S5S278_9CAUD</name>
<feature type="coiled-coil region" evidence="1">
    <location>
        <begin position="12"/>
        <end position="39"/>
    </location>
</feature>
<organism evidence="2">
    <name type="scientific">Podoviridae sp. ct8Lf7</name>
    <dbReference type="NCBI Taxonomy" id="2827723"/>
    <lineage>
        <taxon>Viruses</taxon>
        <taxon>Duplodnaviria</taxon>
        <taxon>Heunggongvirae</taxon>
        <taxon>Uroviricota</taxon>
        <taxon>Caudoviricetes</taxon>
    </lineage>
</organism>
<keyword evidence="2" id="KW-0238">DNA-binding</keyword>
<evidence type="ECO:0000256" key="1">
    <source>
        <dbReference type="SAM" id="Coils"/>
    </source>
</evidence>
<dbReference type="EMBL" id="BK032511">
    <property type="protein sequence ID" value="DAF44823.1"/>
    <property type="molecule type" value="Genomic_DNA"/>
</dbReference>
<keyword evidence="1" id="KW-0175">Coiled coil</keyword>
<evidence type="ECO:0000313" key="2">
    <source>
        <dbReference type="EMBL" id="DAF44823.1"/>
    </source>
</evidence>
<reference evidence="2" key="1">
    <citation type="journal article" date="2021" name="Proc. Natl. Acad. Sci. U.S.A.">
        <title>A Catalog of Tens of Thousands of Viruses from Human Metagenomes Reveals Hidden Associations with Chronic Diseases.</title>
        <authorList>
            <person name="Tisza M.J."/>
            <person name="Buck C.B."/>
        </authorList>
    </citation>
    <scope>NUCLEOTIDE SEQUENCE</scope>
    <source>
        <strain evidence="2">Ct8Lf7</strain>
    </source>
</reference>
<proteinExistence type="predicted"/>
<sequence>MLEQIVQIRMILANLDANIKALLQDNERLQNELQKLKEEK</sequence>
<protein>
    <submittedName>
        <fullName evidence="2">Homeobox associated leucine zipper</fullName>
    </submittedName>
</protein>
<accession>A0A8S5S278</accession>